<evidence type="ECO:0000313" key="3">
    <source>
        <dbReference type="Proteomes" id="UP000596739"/>
    </source>
</evidence>
<gene>
    <name evidence="2" type="ORF">JHL18_15195</name>
</gene>
<dbReference type="RefSeq" id="WP_200270689.1">
    <property type="nucleotide sequence ID" value="NZ_JAENHN010000043.1"/>
</dbReference>
<dbReference type="InterPro" id="IPR000182">
    <property type="entry name" value="GNAT_dom"/>
</dbReference>
<dbReference type="EMBL" id="JAENHN010000043">
    <property type="protein sequence ID" value="MBK1811966.1"/>
    <property type="molecule type" value="Genomic_DNA"/>
</dbReference>
<dbReference type="Gene3D" id="3.40.630.30">
    <property type="match status" value="1"/>
</dbReference>
<protein>
    <submittedName>
        <fullName evidence="2">GNAT family N-acetyltransferase</fullName>
    </submittedName>
</protein>
<keyword evidence="3" id="KW-1185">Reference proteome</keyword>
<feature type="domain" description="N-acetyltransferase" evidence="1">
    <location>
        <begin position="96"/>
        <end position="236"/>
    </location>
</feature>
<sequence length="236" mass="27029">MNKSSKVNFAKEQLGSLWNCSPNLFNQNDNVFIESNDTFFNIITFGKNAVIKADPLIYEWCVENFSKTPARFIIDRENLFAIEAKLREFGKMLGGEQVRYLYVDSNKFIYKPCDYEYKLFDKDNIRDLYANKDFSNALNFKNDVIAFGAYKENQLVALAGADDTMGKLWQIGIDTLPEHRNKGLAAYLVKTLADEIEKCGMMPFYTTWSPNIASTTVALNTGFFPIWVSYVAQDIL</sequence>
<reference evidence="3" key="1">
    <citation type="submission" date="2021-01" db="EMBL/GenBank/DDBJ databases">
        <title>Genome public.</title>
        <authorList>
            <person name="Liu C."/>
            <person name="Sun Q."/>
        </authorList>
    </citation>
    <scope>NUCLEOTIDE SEQUENCE [LARGE SCALE GENOMIC DNA]</scope>
    <source>
        <strain evidence="3">YIM B02505</strain>
    </source>
</reference>
<dbReference type="CDD" id="cd04301">
    <property type="entry name" value="NAT_SF"/>
    <property type="match status" value="1"/>
</dbReference>
<organism evidence="2 3">
    <name type="scientific">Clostridium yunnanense</name>
    <dbReference type="NCBI Taxonomy" id="2800325"/>
    <lineage>
        <taxon>Bacteria</taxon>
        <taxon>Bacillati</taxon>
        <taxon>Bacillota</taxon>
        <taxon>Clostridia</taxon>
        <taxon>Eubacteriales</taxon>
        <taxon>Clostridiaceae</taxon>
        <taxon>Clostridium</taxon>
    </lineage>
</organism>
<proteinExistence type="predicted"/>
<dbReference type="SUPFAM" id="SSF55729">
    <property type="entry name" value="Acyl-CoA N-acyltransferases (Nat)"/>
    <property type="match status" value="1"/>
</dbReference>
<accession>A0ABS1ERE0</accession>
<dbReference type="PROSITE" id="PS51186">
    <property type="entry name" value="GNAT"/>
    <property type="match status" value="1"/>
</dbReference>
<dbReference type="Pfam" id="PF12746">
    <property type="entry name" value="GNAT_acetyltran"/>
    <property type="match status" value="1"/>
</dbReference>
<comment type="caution">
    <text evidence="2">The sequence shown here is derived from an EMBL/GenBank/DDBJ whole genome shotgun (WGS) entry which is preliminary data.</text>
</comment>
<dbReference type="Proteomes" id="UP000596739">
    <property type="component" value="Unassembled WGS sequence"/>
</dbReference>
<evidence type="ECO:0000313" key="2">
    <source>
        <dbReference type="EMBL" id="MBK1811966.1"/>
    </source>
</evidence>
<evidence type="ECO:0000259" key="1">
    <source>
        <dbReference type="PROSITE" id="PS51186"/>
    </source>
</evidence>
<name>A0ABS1ERE0_9CLOT</name>
<dbReference type="InterPro" id="IPR016181">
    <property type="entry name" value="Acyl_CoA_acyltransferase"/>
</dbReference>
<dbReference type="InterPro" id="IPR027365">
    <property type="entry name" value="GNAT_acetyltra_YdfB-like"/>
</dbReference>